<feature type="region of interest" description="Disordered" evidence="2">
    <location>
        <begin position="246"/>
        <end position="268"/>
    </location>
</feature>
<reference evidence="4" key="1">
    <citation type="submission" date="2018-03" db="EMBL/GenBank/DDBJ databases">
        <authorList>
            <person name="Guldener U."/>
        </authorList>
    </citation>
    <scope>NUCLEOTIDE SEQUENCE</scope>
</reference>
<evidence type="ECO:0000256" key="1">
    <source>
        <dbReference type="ARBA" id="ARBA00038158"/>
    </source>
</evidence>
<evidence type="ECO:0000313" key="4">
    <source>
        <dbReference type="EMBL" id="SPN98691.1"/>
    </source>
</evidence>
<name>A0AAE8SRW6_9PEZI</name>
<evidence type="ECO:0000313" key="5">
    <source>
        <dbReference type="Proteomes" id="UP001187682"/>
    </source>
</evidence>
<dbReference type="InterPro" id="IPR029063">
    <property type="entry name" value="SAM-dependent_MTases_sf"/>
</dbReference>
<dbReference type="SUPFAM" id="SSF53335">
    <property type="entry name" value="S-adenosyl-L-methionine-dependent methyltransferases"/>
    <property type="match status" value="1"/>
</dbReference>
<dbReference type="AlphaFoldDB" id="A0AAE8SRW6"/>
<dbReference type="Pfam" id="PF13649">
    <property type="entry name" value="Methyltransf_25"/>
    <property type="match status" value="1"/>
</dbReference>
<dbReference type="PANTHER" id="PTHR43591">
    <property type="entry name" value="METHYLTRANSFERASE"/>
    <property type="match status" value="1"/>
</dbReference>
<gene>
    <name evidence="4" type="ORF">DNG_01735</name>
</gene>
<comment type="caution">
    <text evidence="4">The sequence shown here is derived from an EMBL/GenBank/DDBJ whole genome shotgun (WGS) entry which is preliminary data.</text>
</comment>
<feature type="domain" description="Methyltransferase" evidence="3">
    <location>
        <begin position="126"/>
        <end position="230"/>
    </location>
</feature>
<keyword evidence="5" id="KW-1185">Reference proteome</keyword>
<accession>A0AAE8SRW6</accession>
<proteinExistence type="inferred from homology"/>
<protein>
    <submittedName>
        <fullName evidence="4">Related to SAM binding motif containing protein</fullName>
    </submittedName>
</protein>
<feature type="compositionally biased region" description="Low complexity" evidence="2">
    <location>
        <begin position="249"/>
        <end position="264"/>
    </location>
</feature>
<dbReference type="EMBL" id="ONZQ02000002">
    <property type="protein sequence ID" value="SPN98691.1"/>
    <property type="molecule type" value="Genomic_DNA"/>
</dbReference>
<evidence type="ECO:0000256" key="2">
    <source>
        <dbReference type="SAM" id="MobiDB-lite"/>
    </source>
</evidence>
<comment type="similarity">
    <text evidence="1">Belongs to the methyltransferase superfamily. LaeA methyltransferase family.</text>
</comment>
<dbReference type="PANTHER" id="PTHR43591:SF50">
    <property type="entry name" value="METHYLTRANSFERASE DOMAIN-CONTAINING PROTEIN-RELATED"/>
    <property type="match status" value="1"/>
</dbReference>
<dbReference type="Proteomes" id="UP001187682">
    <property type="component" value="Unassembled WGS sequence"/>
</dbReference>
<sequence length="421" mass="45782">MLGLLAPEPSKHAILQYSDAARMNALYSSRSESLSSAGTTAALASLGLGLARTNSSDGSTSADTIYTRPFAPHNGRTYLNDPSMVYPLPVDLTELHRQSMRTLLLIQALGAPACSPAHAARPPKRVLEIGCGSGFWSMMCHRYFRDLGHGDISYTGLDIAPLAPPGGPGGAKPDPDMNWQFVQHDIRVAPFPFPDGDFDLVMVKDMSLAVTHTAQQDLVDEYLRLLRTGGYLEIWESDHKIRMLRPHAPDTAPASSSASSATTADGEEENSAAMALGAYVMTSNTPLSPPLNNYLVEYNSWVVRALELRDLSPVPCTLIGPMLLQESEELADVRSRRLAIPLSEVRWEKEGVGGVAALRRTALEIVVQSIQALEPMLREVSGKRADEWDAWVVKMAVDLMGEGGTAWGECLEVGAWWAQKK</sequence>
<dbReference type="InterPro" id="IPR041698">
    <property type="entry name" value="Methyltransf_25"/>
</dbReference>
<evidence type="ECO:0000259" key="3">
    <source>
        <dbReference type="Pfam" id="PF13649"/>
    </source>
</evidence>
<dbReference type="CDD" id="cd02440">
    <property type="entry name" value="AdoMet_MTases"/>
    <property type="match status" value="1"/>
</dbReference>
<organism evidence="4 5">
    <name type="scientific">Cephalotrichum gorgonifer</name>
    <dbReference type="NCBI Taxonomy" id="2041049"/>
    <lineage>
        <taxon>Eukaryota</taxon>
        <taxon>Fungi</taxon>
        <taxon>Dikarya</taxon>
        <taxon>Ascomycota</taxon>
        <taxon>Pezizomycotina</taxon>
        <taxon>Sordariomycetes</taxon>
        <taxon>Hypocreomycetidae</taxon>
        <taxon>Microascales</taxon>
        <taxon>Microascaceae</taxon>
        <taxon>Cephalotrichum</taxon>
    </lineage>
</organism>
<dbReference type="Gene3D" id="3.40.50.150">
    <property type="entry name" value="Vaccinia Virus protein VP39"/>
    <property type="match status" value="1"/>
</dbReference>